<name>A0ABT1YGF5_9BACL</name>
<dbReference type="InterPro" id="IPR007263">
    <property type="entry name" value="DCC1-like"/>
</dbReference>
<sequence length="146" mass="17121">MIDEKFPKHEHSDTNSYSIVLFDGVCRFCNGWVQFLIRQDKADVFRFSPIQSDYAQSLLDSTRSADTAPDSVILVEKGVVYTRSSAVLHIFKRLGRYWALFYLFTAVPRPLRDAVYRWIAKRRYKLFGKYDSCMMPTENVKRKFIG</sequence>
<protein>
    <submittedName>
        <fullName evidence="1">Thiol-disulfide oxidoreductase DCC family protein</fullName>
    </submittedName>
</protein>
<proteinExistence type="predicted"/>
<dbReference type="RefSeq" id="WP_258213879.1">
    <property type="nucleotide sequence ID" value="NZ_JANQBD010000009.1"/>
</dbReference>
<comment type="caution">
    <text evidence="1">The sequence shown here is derived from an EMBL/GenBank/DDBJ whole genome shotgun (WGS) entry which is preliminary data.</text>
</comment>
<dbReference type="PANTHER" id="PTHR33639:SF2">
    <property type="entry name" value="DUF393 DOMAIN-CONTAINING PROTEIN"/>
    <property type="match status" value="1"/>
</dbReference>
<gene>
    <name evidence="1" type="ORF">NV381_13820</name>
</gene>
<dbReference type="PANTHER" id="PTHR33639">
    <property type="entry name" value="THIOL-DISULFIDE OXIDOREDUCTASE DCC"/>
    <property type="match status" value="1"/>
</dbReference>
<dbReference type="Proteomes" id="UP001300012">
    <property type="component" value="Unassembled WGS sequence"/>
</dbReference>
<dbReference type="EMBL" id="JANQBD010000009">
    <property type="protein sequence ID" value="MCR8632282.1"/>
    <property type="molecule type" value="Genomic_DNA"/>
</dbReference>
<dbReference type="Pfam" id="PF04134">
    <property type="entry name" value="DCC1-like"/>
    <property type="match status" value="1"/>
</dbReference>
<keyword evidence="2" id="KW-1185">Reference proteome</keyword>
<evidence type="ECO:0000313" key="2">
    <source>
        <dbReference type="Proteomes" id="UP001300012"/>
    </source>
</evidence>
<organism evidence="1 2">
    <name type="scientific">Paenibacillus radicis</name>
    <name type="common">ex Xue et al. 2023</name>
    <dbReference type="NCBI Taxonomy" id="2972489"/>
    <lineage>
        <taxon>Bacteria</taxon>
        <taxon>Bacillati</taxon>
        <taxon>Bacillota</taxon>
        <taxon>Bacilli</taxon>
        <taxon>Bacillales</taxon>
        <taxon>Paenibacillaceae</taxon>
        <taxon>Paenibacillus</taxon>
    </lineage>
</organism>
<dbReference type="InterPro" id="IPR052927">
    <property type="entry name" value="DCC_oxidoreductase"/>
</dbReference>
<reference evidence="1 2" key="1">
    <citation type="submission" date="2022-08" db="EMBL/GenBank/DDBJ databases">
        <title>Paenibacillus endoradicis sp. nov., Paenibacillus radicibacter sp. nov and Paenibacillus pararadicis sp. nov., three cold-adapted plant growth-promoting bacteria isolated from root of Larix gmelinii in Great Khingan.</title>
        <authorList>
            <person name="Xue H."/>
        </authorList>
    </citation>
    <scope>NUCLEOTIDE SEQUENCE [LARGE SCALE GENOMIC DNA]</scope>
    <source>
        <strain evidence="1 2">N5-1-1-5</strain>
    </source>
</reference>
<accession>A0ABT1YGF5</accession>
<evidence type="ECO:0000313" key="1">
    <source>
        <dbReference type="EMBL" id="MCR8632282.1"/>
    </source>
</evidence>